<organism evidence="3 4">
    <name type="scientific">Shewanella electrica</name>
    <dbReference type="NCBI Taxonomy" id="515560"/>
    <lineage>
        <taxon>Bacteria</taxon>
        <taxon>Pseudomonadati</taxon>
        <taxon>Pseudomonadota</taxon>
        <taxon>Gammaproteobacteria</taxon>
        <taxon>Alteromonadales</taxon>
        <taxon>Shewanellaceae</taxon>
        <taxon>Shewanella</taxon>
    </lineage>
</organism>
<evidence type="ECO:0000259" key="1">
    <source>
        <dbReference type="Pfam" id="PF02625"/>
    </source>
</evidence>
<name>A0ABT2FII5_9GAMM</name>
<evidence type="ECO:0000313" key="3">
    <source>
        <dbReference type="EMBL" id="MCS4556139.1"/>
    </source>
</evidence>
<feature type="domain" description="XdhC Rossmann" evidence="2">
    <location>
        <begin position="173"/>
        <end position="317"/>
    </location>
</feature>
<keyword evidence="4" id="KW-1185">Reference proteome</keyword>
<dbReference type="RefSeq" id="WP_238895541.1">
    <property type="nucleotide sequence ID" value="NZ_JAKOGG010000003.1"/>
</dbReference>
<reference evidence="3 4" key="1">
    <citation type="submission" date="2022-02" db="EMBL/GenBank/DDBJ databases">
        <authorList>
            <person name="Zhuang L."/>
        </authorList>
    </citation>
    <scope>NUCLEOTIDE SEQUENCE [LARGE SCALE GENOMIC DNA]</scope>
    <source>
        <strain evidence="3 4">C32</strain>
    </source>
</reference>
<dbReference type="PANTHER" id="PTHR30388:SF4">
    <property type="entry name" value="MOLYBDENUM COFACTOR INSERTION CHAPERONE PAOD"/>
    <property type="match status" value="1"/>
</dbReference>
<evidence type="ECO:0000259" key="2">
    <source>
        <dbReference type="Pfam" id="PF13478"/>
    </source>
</evidence>
<evidence type="ECO:0000313" key="4">
    <source>
        <dbReference type="Proteomes" id="UP001201549"/>
    </source>
</evidence>
<dbReference type="EMBL" id="JAKOGG010000003">
    <property type="protein sequence ID" value="MCS4556139.1"/>
    <property type="molecule type" value="Genomic_DNA"/>
</dbReference>
<dbReference type="Proteomes" id="UP001201549">
    <property type="component" value="Unassembled WGS sequence"/>
</dbReference>
<dbReference type="Pfam" id="PF02625">
    <property type="entry name" value="XdhC_CoxI"/>
    <property type="match status" value="1"/>
</dbReference>
<reference evidence="4" key="2">
    <citation type="submission" date="2023-07" db="EMBL/GenBank/DDBJ databases">
        <title>Shewanella mangrovi sp. nov., an acetaldehyde- degrading bacterium isolated from mangrove sediment.</title>
        <authorList>
            <person name="Liu Y."/>
        </authorList>
    </citation>
    <scope>NUCLEOTIDE SEQUENCE [LARGE SCALE GENOMIC DNA]</scope>
    <source>
        <strain evidence="4">C32</strain>
    </source>
</reference>
<comment type="caution">
    <text evidence="3">The sequence shown here is derived from an EMBL/GenBank/DDBJ whole genome shotgun (WGS) entry which is preliminary data.</text>
</comment>
<dbReference type="PANTHER" id="PTHR30388">
    <property type="entry name" value="ALDEHYDE OXIDOREDUCTASE MOLYBDENUM COFACTOR ASSEMBLY PROTEIN"/>
    <property type="match status" value="1"/>
</dbReference>
<dbReference type="Gene3D" id="3.40.50.720">
    <property type="entry name" value="NAD(P)-binding Rossmann-like Domain"/>
    <property type="match status" value="1"/>
</dbReference>
<dbReference type="InterPro" id="IPR052698">
    <property type="entry name" value="MoCofactor_Util/Proc"/>
</dbReference>
<feature type="domain" description="XdhC- CoxI" evidence="1">
    <location>
        <begin position="19"/>
        <end position="85"/>
    </location>
</feature>
<protein>
    <submittedName>
        <fullName evidence="3">XdhC family protein</fullName>
    </submittedName>
</protein>
<proteinExistence type="predicted"/>
<dbReference type="InterPro" id="IPR003777">
    <property type="entry name" value="XdhC_CoxI"/>
</dbReference>
<dbReference type="Pfam" id="PF13478">
    <property type="entry name" value="XdhC_C"/>
    <property type="match status" value="1"/>
</dbReference>
<dbReference type="InterPro" id="IPR027051">
    <property type="entry name" value="XdhC_Rossmann_dom"/>
</dbReference>
<accession>A0ABT2FII5</accession>
<sequence>MSYLSQPLDARVLQQAITWADTVPVWLCTVLHTWGSSPRSPGSLLVATQDGRQEGSLSGGCVEEHFIQQIADGRWQQASQVVRYGDGELAPEVTLPCGGILEILVEYLPAGAATVDYLKQQLHAVQGYQAIRKQLELPHACAQIVEDDFAGTTAAITYQAPNIDIRMAAAPRLLVAGYSPVAHYCMEFGHALGFEVVLLEPRESVLANIEQLPAGVRLLETFPAKYLEQQSCHANTAIVSLTHDPRLDDLTMMEAVHTPAFYIGAMGSTRNSAKRRERLERIGELTEAQLSRIHAPIGLAIGSKTPAEIGLAIMADIVRIKNLGHMSAKPVVQGTLNQLAPLNEEDGASCAI</sequence>
<gene>
    <name evidence="3" type="ORF">L9G74_06790</name>
</gene>